<dbReference type="Proteomes" id="UP001151760">
    <property type="component" value="Unassembled WGS sequence"/>
</dbReference>
<name>A0ABQ5F764_9ASTR</name>
<organism evidence="1 2">
    <name type="scientific">Tanacetum coccineum</name>
    <dbReference type="NCBI Taxonomy" id="301880"/>
    <lineage>
        <taxon>Eukaryota</taxon>
        <taxon>Viridiplantae</taxon>
        <taxon>Streptophyta</taxon>
        <taxon>Embryophyta</taxon>
        <taxon>Tracheophyta</taxon>
        <taxon>Spermatophyta</taxon>
        <taxon>Magnoliopsida</taxon>
        <taxon>eudicotyledons</taxon>
        <taxon>Gunneridae</taxon>
        <taxon>Pentapetalae</taxon>
        <taxon>asterids</taxon>
        <taxon>campanulids</taxon>
        <taxon>Asterales</taxon>
        <taxon>Asteraceae</taxon>
        <taxon>Asteroideae</taxon>
        <taxon>Anthemideae</taxon>
        <taxon>Anthemidinae</taxon>
        <taxon>Tanacetum</taxon>
    </lineage>
</organism>
<evidence type="ECO:0000313" key="1">
    <source>
        <dbReference type="EMBL" id="GJT59009.1"/>
    </source>
</evidence>
<gene>
    <name evidence="1" type="ORF">Tco_1002542</name>
</gene>
<reference evidence="1" key="1">
    <citation type="journal article" date="2022" name="Int. J. Mol. Sci.">
        <title>Draft Genome of Tanacetum Coccineum: Genomic Comparison of Closely Related Tanacetum-Family Plants.</title>
        <authorList>
            <person name="Yamashiro T."/>
            <person name="Shiraishi A."/>
            <person name="Nakayama K."/>
            <person name="Satake H."/>
        </authorList>
    </citation>
    <scope>NUCLEOTIDE SEQUENCE</scope>
</reference>
<proteinExistence type="predicted"/>
<sequence length="73" mass="7233">MRRCGGVEKTSLTGSMLIANGDDCLDGCVGAGGGYVNERGVVLGVFKSSLGENPSRAIGVVGRESSGIDGGSV</sequence>
<evidence type="ECO:0000313" key="2">
    <source>
        <dbReference type="Proteomes" id="UP001151760"/>
    </source>
</evidence>
<keyword evidence="2" id="KW-1185">Reference proteome</keyword>
<protein>
    <recommendedName>
        <fullName evidence="3">RNase H type-1 domain-containing protein</fullName>
    </recommendedName>
</protein>
<evidence type="ECO:0008006" key="3">
    <source>
        <dbReference type="Google" id="ProtNLM"/>
    </source>
</evidence>
<reference evidence="1" key="2">
    <citation type="submission" date="2022-01" db="EMBL/GenBank/DDBJ databases">
        <authorList>
            <person name="Yamashiro T."/>
            <person name="Shiraishi A."/>
            <person name="Satake H."/>
            <person name="Nakayama K."/>
        </authorList>
    </citation>
    <scope>NUCLEOTIDE SEQUENCE</scope>
</reference>
<dbReference type="EMBL" id="BQNB010017070">
    <property type="protein sequence ID" value="GJT59009.1"/>
    <property type="molecule type" value="Genomic_DNA"/>
</dbReference>
<accession>A0ABQ5F764</accession>
<comment type="caution">
    <text evidence="1">The sequence shown here is derived from an EMBL/GenBank/DDBJ whole genome shotgun (WGS) entry which is preliminary data.</text>
</comment>